<proteinExistence type="predicted"/>
<dbReference type="Proteomes" id="UP000251281">
    <property type="component" value="Unassembled WGS sequence"/>
</dbReference>
<dbReference type="EMBL" id="PRLD01000011">
    <property type="protein sequence ID" value="RAW56351.1"/>
    <property type="molecule type" value="Genomic_DNA"/>
</dbReference>
<gene>
    <name evidence="2" type="ORF">C4N24_10870</name>
</gene>
<evidence type="ECO:0000256" key="1">
    <source>
        <dbReference type="SAM" id="Coils"/>
    </source>
</evidence>
<dbReference type="AlphaFoldDB" id="A0A329U2Z3"/>
<dbReference type="RefSeq" id="WP_112091429.1">
    <property type="nucleotide sequence ID" value="NZ_PRLD01000011.1"/>
</dbReference>
<accession>A0A329U2Z3</accession>
<evidence type="ECO:0000313" key="3">
    <source>
        <dbReference type="Proteomes" id="UP000251281"/>
    </source>
</evidence>
<comment type="caution">
    <text evidence="2">The sequence shown here is derived from an EMBL/GenBank/DDBJ whole genome shotgun (WGS) entry which is preliminary data.</text>
</comment>
<protein>
    <recommendedName>
        <fullName evidence="4">Competence protein CoiA-like family protein</fullName>
    </recommendedName>
</protein>
<sequence>MELNHSGMIYFALKEESNQVVHISEMVEKDRGKACECICLCCGHPLVAKLGRGKKTAHFAHLAEEGRTTCSADEANESGLHKIAKEIVCKSEYIWLPPVTISEQNDPDRNVEDYKQQEPLLLGEKFKLHYQNAKTEVPFDGFKPDVCIFRERKNILIEIAVTHYVDAEKYSKIKMAQMPTVEINIADFIKDYKEEETDSINDFEKKLRNNLVENVENKTWIYHPSENEGIKKLCERNRELEIEYQQNRIKILKEQEERKKREEQQESWIQEQQRLREQIDVEVERLHTDEPYYLSCKAKTKGADTAVLNCINRLGIYNLRFKTTDEIPFFLNIPVFGEVVFNCDRRIWQTILFEKVFYQWQYDDVNSARIYCYFAGCREGLLNPKFVYIWKKKGKVKFSPEEDLLRCAIEEYLVHLSALGFIDIRYYFYPYSGLNHRIMHRSLKPLRRNYATFLEGLLMRFPDTNSPFQYIQEKWISLGKEIEFIQNLDTL</sequence>
<keyword evidence="1" id="KW-0175">Coiled coil</keyword>
<organism evidence="2 3">
    <name type="scientific">Faecalibacterium prausnitzii</name>
    <dbReference type="NCBI Taxonomy" id="853"/>
    <lineage>
        <taxon>Bacteria</taxon>
        <taxon>Bacillati</taxon>
        <taxon>Bacillota</taxon>
        <taxon>Clostridia</taxon>
        <taxon>Eubacteriales</taxon>
        <taxon>Oscillospiraceae</taxon>
        <taxon>Faecalibacterium</taxon>
    </lineage>
</organism>
<reference evidence="2 3" key="1">
    <citation type="submission" date="2018-02" db="EMBL/GenBank/DDBJ databases">
        <title>Complete genome sequencing of Faecalibacterium prausnitzii strains isolated from the human gut.</title>
        <authorList>
            <person name="Fitzgerald B.C."/>
            <person name="Shkoporov A.N."/>
            <person name="Ross P.R."/>
            <person name="Hill C."/>
        </authorList>
    </citation>
    <scope>NUCLEOTIDE SEQUENCE [LARGE SCALE GENOMIC DNA]</scope>
    <source>
        <strain evidence="2 3">APC923/51-1</strain>
    </source>
</reference>
<evidence type="ECO:0000313" key="2">
    <source>
        <dbReference type="EMBL" id="RAW56351.1"/>
    </source>
</evidence>
<feature type="coiled-coil region" evidence="1">
    <location>
        <begin position="230"/>
        <end position="272"/>
    </location>
</feature>
<name>A0A329U2Z3_9FIRM</name>
<evidence type="ECO:0008006" key="4">
    <source>
        <dbReference type="Google" id="ProtNLM"/>
    </source>
</evidence>